<protein>
    <submittedName>
        <fullName evidence="1">DUF1788 domain-containing protein</fullName>
    </submittedName>
</protein>
<dbReference type="RefSeq" id="WP_344912830.1">
    <property type="nucleotide sequence ID" value="NZ_BAABDL010000115.1"/>
</dbReference>
<organism evidence="1 2">
    <name type="scientific">Amphibacillus indicireducens</name>
    <dbReference type="NCBI Taxonomy" id="1076330"/>
    <lineage>
        <taxon>Bacteria</taxon>
        <taxon>Bacillati</taxon>
        <taxon>Bacillota</taxon>
        <taxon>Bacilli</taxon>
        <taxon>Bacillales</taxon>
        <taxon>Bacillaceae</taxon>
        <taxon>Amphibacillus</taxon>
    </lineage>
</organism>
<dbReference type="Pfam" id="PF08747">
    <property type="entry name" value="BrxB"/>
    <property type="match status" value="1"/>
</dbReference>
<proteinExistence type="predicted"/>
<dbReference type="InterPro" id="IPR014858">
    <property type="entry name" value="BrxB"/>
</dbReference>
<sequence>MKTINERLDQILPKITNPSFRENRGLGNEVGYHIFDYEPEYEMLVRDHVKYLKEQVNHDLSNQKIIEFDLYEMVLEILDDKGYLEKNFVMEKKRDSEFVLNATKKSLRLTLNNDLMIKYIADRIEDNAIIFMTGVGKAFPIIRSHVILNNLFKAVRQLPVVMFFPGRYDGQELRLFGAIKDDNYYRAFQLVEY</sequence>
<accession>A0ABP7VV81</accession>
<gene>
    <name evidence="1" type="ORF">GCM10022410_20290</name>
</gene>
<name>A0ABP7VV81_9BACI</name>
<evidence type="ECO:0000313" key="2">
    <source>
        <dbReference type="Proteomes" id="UP001501734"/>
    </source>
</evidence>
<evidence type="ECO:0000313" key="1">
    <source>
        <dbReference type="EMBL" id="GAA4075261.1"/>
    </source>
</evidence>
<comment type="caution">
    <text evidence="1">The sequence shown here is derived from an EMBL/GenBank/DDBJ whole genome shotgun (WGS) entry which is preliminary data.</text>
</comment>
<reference evidence="2" key="1">
    <citation type="journal article" date="2019" name="Int. J. Syst. Evol. Microbiol.">
        <title>The Global Catalogue of Microorganisms (GCM) 10K type strain sequencing project: providing services to taxonomists for standard genome sequencing and annotation.</title>
        <authorList>
            <consortium name="The Broad Institute Genomics Platform"/>
            <consortium name="The Broad Institute Genome Sequencing Center for Infectious Disease"/>
            <person name="Wu L."/>
            <person name="Ma J."/>
        </authorList>
    </citation>
    <scope>NUCLEOTIDE SEQUENCE [LARGE SCALE GENOMIC DNA]</scope>
    <source>
        <strain evidence="2">JCM 17250</strain>
    </source>
</reference>
<keyword evidence="2" id="KW-1185">Reference proteome</keyword>
<dbReference type="Proteomes" id="UP001501734">
    <property type="component" value="Unassembled WGS sequence"/>
</dbReference>
<dbReference type="EMBL" id="BAABDL010000115">
    <property type="protein sequence ID" value="GAA4075261.1"/>
    <property type="molecule type" value="Genomic_DNA"/>
</dbReference>